<dbReference type="PRINTS" id="PR00176">
    <property type="entry name" value="NANEUSMPORT"/>
</dbReference>
<comment type="subcellular location">
    <subcellularLocation>
        <location evidence="1">Membrane</location>
        <topology evidence="1">Multi-pass membrane protein</topology>
    </subcellularLocation>
</comment>
<evidence type="ECO:0000313" key="7">
    <source>
        <dbReference type="EMBL" id="KAL0985505.1"/>
    </source>
</evidence>
<keyword evidence="3 6" id="KW-0812">Transmembrane</keyword>
<comment type="caution">
    <text evidence="7">The sequence shown here is derived from an EMBL/GenBank/DDBJ whole genome shotgun (WGS) entry which is preliminary data.</text>
</comment>
<dbReference type="InterPro" id="IPR000175">
    <property type="entry name" value="Na/ntran_symport"/>
</dbReference>
<protein>
    <submittedName>
        <fullName evidence="7">Uncharacterized protein</fullName>
    </submittedName>
</protein>
<evidence type="ECO:0000313" key="8">
    <source>
        <dbReference type="Proteomes" id="UP001557470"/>
    </source>
</evidence>
<keyword evidence="5 6" id="KW-0472">Membrane</keyword>
<proteinExistence type="predicted"/>
<feature type="transmembrane region" description="Helical" evidence="6">
    <location>
        <begin position="20"/>
        <end position="44"/>
    </location>
</feature>
<evidence type="ECO:0000256" key="1">
    <source>
        <dbReference type="ARBA" id="ARBA00004141"/>
    </source>
</evidence>
<dbReference type="EMBL" id="JAGEUA010000004">
    <property type="protein sequence ID" value="KAL0985505.1"/>
    <property type="molecule type" value="Genomic_DNA"/>
</dbReference>
<dbReference type="InterPro" id="IPR037272">
    <property type="entry name" value="SNS_sf"/>
</dbReference>
<evidence type="ECO:0000256" key="5">
    <source>
        <dbReference type="ARBA" id="ARBA00023136"/>
    </source>
</evidence>
<reference evidence="7 8" key="1">
    <citation type="submission" date="2024-06" db="EMBL/GenBank/DDBJ databases">
        <authorList>
            <person name="Pan Q."/>
            <person name="Wen M."/>
            <person name="Jouanno E."/>
            <person name="Zahm M."/>
            <person name="Klopp C."/>
            <person name="Cabau C."/>
            <person name="Louis A."/>
            <person name="Berthelot C."/>
            <person name="Parey E."/>
            <person name="Roest Crollius H."/>
            <person name="Montfort J."/>
            <person name="Robinson-Rechavi M."/>
            <person name="Bouchez O."/>
            <person name="Lampietro C."/>
            <person name="Lopez Roques C."/>
            <person name="Donnadieu C."/>
            <person name="Postlethwait J."/>
            <person name="Bobe J."/>
            <person name="Verreycken H."/>
            <person name="Guiguen Y."/>
        </authorList>
    </citation>
    <scope>NUCLEOTIDE SEQUENCE [LARGE SCALE GENOMIC DNA]</scope>
    <source>
        <strain evidence="7">Up_M1</strain>
        <tissue evidence="7">Testis</tissue>
    </source>
</reference>
<dbReference type="Proteomes" id="UP001557470">
    <property type="component" value="Unassembled WGS sequence"/>
</dbReference>
<feature type="transmembrane region" description="Helical" evidence="6">
    <location>
        <begin position="114"/>
        <end position="142"/>
    </location>
</feature>
<evidence type="ECO:0000256" key="2">
    <source>
        <dbReference type="ARBA" id="ARBA00022448"/>
    </source>
</evidence>
<dbReference type="Pfam" id="PF00209">
    <property type="entry name" value="SNF"/>
    <property type="match status" value="1"/>
</dbReference>
<accession>A0ABD0WYM4</accession>
<keyword evidence="8" id="KW-1185">Reference proteome</keyword>
<keyword evidence="2" id="KW-0813">Transport</keyword>
<dbReference type="PANTHER" id="PTHR11616">
    <property type="entry name" value="SODIUM/CHLORIDE DEPENDENT TRANSPORTER"/>
    <property type="match status" value="1"/>
</dbReference>
<organism evidence="7 8">
    <name type="scientific">Umbra pygmaea</name>
    <name type="common">Eastern mudminnow</name>
    <dbReference type="NCBI Taxonomy" id="75934"/>
    <lineage>
        <taxon>Eukaryota</taxon>
        <taxon>Metazoa</taxon>
        <taxon>Chordata</taxon>
        <taxon>Craniata</taxon>
        <taxon>Vertebrata</taxon>
        <taxon>Euteleostomi</taxon>
        <taxon>Actinopterygii</taxon>
        <taxon>Neopterygii</taxon>
        <taxon>Teleostei</taxon>
        <taxon>Protacanthopterygii</taxon>
        <taxon>Esociformes</taxon>
        <taxon>Umbridae</taxon>
        <taxon>Umbra</taxon>
    </lineage>
</organism>
<dbReference type="PANTHER" id="PTHR11616:SF109">
    <property type="entry name" value="INACTIVE SODIUM-DEPENDENT NEUTRAL AMINO ACID TRANSPORTER B(0)AT3"/>
    <property type="match status" value="1"/>
</dbReference>
<keyword evidence="4 6" id="KW-1133">Transmembrane helix</keyword>
<dbReference type="GO" id="GO:0016020">
    <property type="term" value="C:membrane"/>
    <property type="evidence" value="ECO:0007669"/>
    <property type="project" value="UniProtKB-SubCell"/>
</dbReference>
<sequence length="164" mass="18873">MVALIFTMGSGNYWLEIFNSYVGSLPLLIIAFFEIIAVVYIYGINKFSDDIEFMTGRRPNIFWQATWRVFSPLMLLVVFLAYVFVQAKTEPTYNAWNPDFVHFPLADVQPYPHWVFSICVLLSALPCVSIPLVALYTFSLFIKKKIMARRNYNLSNFTSGTLAL</sequence>
<dbReference type="SUPFAM" id="SSF161070">
    <property type="entry name" value="SNF-like"/>
    <property type="match status" value="1"/>
</dbReference>
<feature type="transmembrane region" description="Helical" evidence="6">
    <location>
        <begin position="65"/>
        <end position="85"/>
    </location>
</feature>
<gene>
    <name evidence="7" type="ORF">UPYG_G00157740</name>
</gene>
<evidence type="ECO:0000256" key="3">
    <source>
        <dbReference type="ARBA" id="ARBA00022692"/>
    </source>
</evidence>
<evidence type="ECO:0000256" key="6">
    <source>
        <dbReference type="SAM" id="Phobius"/>
    </source>
</evidence>
<dbReference type="PROSITE" id="PS50267">
    <property type="entry name" value="NA_NEUROTRAN_SYMP_3"/>
    <property type="match status" value="1"/>
</dbReference>
<dbReference type="AlphaFoldDB" id="A0ABD0WYM4"/>
<name>A0ABD0WYM4_UMBPY</name>
<evidence type="ECO:0000256" key="4">
    <source>
        <dbReference type="ARBA" id="ARBA00022989"/>
    </source>
</evidence>